<dbReference type="PRINTS" id="PR00069">
    <property type="entry name" value="ALDKETRDTASE"/>
</dbReference>
<dbReference type="InterPro" id="IPR036812">
    <property type="entry name" value="NAD(P)_OxRdtase_dom_sf"/>
</dbReference>
<evidence type="ECO:0000256" key="5">
    <source>
        <dbReference type="PIRSR" id="PIRSR000097-2"/>
    </source>
</evidence>
<dbReference type="SUPFAM" id="SSF51430">
    <property type="entry name" value="NAD(P)-linked oxidoreductase"/>
    <property type="match status" value="1"/>
</dbReference>
<dbReference type="GO" id="GO:0016616">
    <property type="term" value="F:oxidoreductase activity, acting on the CH-OH group of donors, NAD or NADP as acceptor"/>
    <property type="evidence" value="ECO:0007669"/>
    <property type="project" value="UniProtKB-ARBA"/>
</dbReference>
<dbReference type="GeneID" id="18672131"/>
<dbReference type="Proteomes" id="UP000053630">
    <property type="component" value="Unassembled WGS sequence"/>
</dbReference>
<dbReference type="PANTHER" id="PTHR43827">
    <property type="entry name" value="2,5-DIKETO-D-GLUCONIC ACID REDUCTASE"/>
    <property type="match status" value="1"/>
</dbReference>
<dbReference type="CDD" id="cd19071">
    <property type="entry name" value="AKR_AKR1-5-like"/>
    <property type="match status" value="1"/>
</dbReference>
<evidence type="ECO:0000313" key="9">
    <source>
        <dbReference type="Proteomes" id="UP000053630"/>
    </source>
</evidence>
<dbReference type="InterPro" id="IPR023210">
    <property type="entry name" value="NADP_OxRdtase_dom"/>
</dbReference>
<evidence type="ECO:0000256" key="4">
    <source>
        <dbReference type="PIRSR" id="PIRSR000097-1"/>
    </source>
</evidence>
<dbReference type="PANTHER" id="PTHR43827:SF3">
    <property type="entry name" value="NADP-DEPENDENT OXIDOREDUCTASE DOMAIN-CONTAINING PROTEIN"/>
    <property type="match status" value="1"/>
</dbReference>
<evidence type="ECO:0000256" key="2">
    <source>
        <dbReference type="ARBA" id="ARBA00022857"/>
    </source>
</evidence>
<evidence type="ECO:0000256" key="1">
    <source>
        <dbReference type="ARBA" id="ARBA00007905"/>
    </source>
</evidence>
<sequence length="287" mass="32232">MPTIGLGTWHAKAGEVEYAVEIALKHGYRHIDTAAAYGNEEQVGKGIKMSDVPREDIFLTTKLANIDHSNVEAALFSSFQKLDTPYLDLWLMHWPAPMTQDLKADKGRDWLETWKDMEKVYEKYPEKVKAIGVSNFQVEYLERLLKEAKITPAVNQIELHPSCPQHDVVKFCNENGIVLIAYSPLGSTGSPLLTNEVVRKIAGNRNIPPANVLISLQACRPNTAVLTKSITKSRIASNFDLVDLTDEEMNELLKIDETQHFRVCTPEWTGWGDLGFPDRKCATASHL</sequence>
<dbReference type="OMA" id="PRISFWR"/>
<dbReference type="eggNOG" id="KOG1577">
    <property type="taxonomic scope" value="Eukaryota"/>
</dbReference>
<dbReference type="InterPro" id="IPR020471">
    <property type="entry name" value="AKR"/>
</dbReference>
<dbReference type="PIRSF" id="PIRSF000097">
    <property type="entry name" value="AKR"/>
    <property type="match status" value="1"/>
</dbReference>
<accession>R7SHA4</accession>
<comment type="similarity">
    <text evidence="1">Belongs to the aldo/keto reductase family.</text>
</comment>
<gene>
    <name evidence="8" type="ORF">FOMMEDRAFT_137507</name>
</gene>
<evidence type="ECO:0000256" key="3">
    <source>
        <dbReference type="ARBA" id="ARBA00023002"/>
    </source>
</evidence>
<feature type="binding site" evidence="5">
    <location>
        <position position="93"/>
    </location>
    <ligand>
        <name>substrate</name>
    </ligand>
</feature>
<keyword evidence="2" id="KW-0521">NADP</keyword>
<keyword evidence="3" id="KW-0560">Oxidoreductase</keyword>
<dbReference type="KEGG" id="fme:FOMMEDRAFT_137507"/>
<reference evidence="9" key="1">
    <citation type="journal article" date="2012" name="Science">
        <title>The Paleozoic origin of enzymatic lignin decomposition reconstructed from 31 fungal genomes.</title>
        <authorList>
            <person name="Floudas D."/>
            <person name="Binder M."/>
            <person name="Riley R."/>
            <person name="Barry K."/>
            <person name="Blanchette R.A."/>
            <person name="Henrissat B."/>
            <person name="Martinez A.T."/>
            <person name="Otillar R."/>
            <person name="Spatafora J.W."/>
            <person name="Yadav J.S."/>
            <person name="Aerts A."/>
            <person name="Benoit I."/>
            <person name="Boyd A."/>
            <person name="Carlson A."/>
            <person name="Copeland A."/>
            <person name="Coutinho P.M."/>
            <person name="de Vries R.P."/>
            <person name="Ferreira P."/>
            <person name="Findley K."/>
            <person name="Foster B."/>
            <person name="Gaskell J."/>
            <person name="Glotzer D."/>
            <person name="Gorecki P."/>
            <person name="Heitman J."/>
            <person name="Hesse C."/>
            <person name="Hori C."/>
            <person name="Igarashi K."/>
            <person name="Jurgens J.A."/>
            <person name="Kallen N."/>
            <person name="Kersten P."/>
            <person name="Kohler A."/>
            <person name="Kuees U."/>
            <person name="Kumar T.K.A."/>
            <person name="Kuo A."/>
            <person name="LaButti K."/>
            <person name="Larrondo L.F."/>
            <person name="Lindquist E."/>
            <person name="Ling A."/>
            <person name="Lombard V."/>
            <person name="Lucas S."/>
            <person name="Lundell T."/>
            <person name="Martin R."/>
            <person name="McLaughlin D.J."/>
            <person name="Morgenstern I."/>
            <person name="Morin E."/>
            <person name="Murat C."/>
            <person name="Nagy L.G."/>
            <person name="Nolan M."/>
            <person name="Ohm R.A."/>
            <person name="Patyshakuliyeva A."/>
            <person name="Rokas A."/>
            <person name="Ruiz-Duenas F.J."/>
            <person name="Sabat G."/>
            <person name="Salamov A."/>
            <person name="Samejima M."/>
            <person name="Schmutz J."/>
            <person name="Slot J.C."/>
            <person name="St John F."/>
            <person name="Stenlid J."/>
            <person name="Sun H."/>
            <person name="Sun S."/>
            <person name="Syed K."/>
            <person name="Tsang A."/>
            <person name="Wiebenga A."/>
            <person name="Young D."/>
            <person name="Pisabarro A."/>
            <person name="Eastwood D.C."/>
            <person name="Martin F."/>
            <person name="Cullen D."/>
            <person name="Grigoriev I.V."/>
            <person name="Hibbett D.S."/>
        </authorList>
    </citation>
    <scope>NUCLEOTIDE SEQUENCE [LARGE SCALE GENOMIC DNA]</scope>
    <source>
        <strain evidence="9">MF3/22</strain>
    </source>
</reference>
<dbReference type="Pfam" id="PF00248">
    <property type="entry name" value="Aldo_ket_red"/>
    <property type="match status" value="1"/>
</dbReference>
<proteinExistence type="inferred from homology"/>
<dbReference type="InterPro" id="IPR018170">
    <property type="entry name" value="Aldo/ket_reductase_CS"/>
</dbReference>
<feature type="active site" description="Proton donor" evidence="4">
    <location>
        <position position="37"/>
    </location>
</feature>
<feature type="site" description="Lowers pKa of active site Tyr" evidence="6">
    <location>
        <position position="62"/>
    </location>
</feature>
<protein>
    <submittedName>
        <fullName evidence="8">Aldo/keto reductase</fullName>
    </submittedName>
</protein>
<organism evidence="8 9">
    <name type="scientific">Fomitiporia mediterranea (strain MF3/22)</name>
    <name type="common">Grapevine white-rot fungus</name>
    <dbReference type="NCBI Taxonomy" id="694068"/>
    <lineage>
        <taxon>Eukaryota</taxon>
        <taxon>Fungi</taxon>
        <taxon>Dikarya</taxon>
        <taxon>Basidiomycota</taxon>
        <taxon>Agaricomycotina</taxon>
        <taxon>Agaricomycetes</taxon>
        <taxon>Hymenochaetales</taxon>
        <taxon>Hymenochaetaceae</taxon>
        <taxon>Fomitiporia</taxon>
    </lineage>
</organism>
<evidence type="ECO:0000259" key="7">
    <source>
        <dbReference type="Pfam" id="PF00248"/>
    </source>
</evidence>
<evidence type="ECO:0000256" key="6">
    <source>
        <dbReference type="PIRSR" id="PIRSR000097-3"/>
    </source>
</evidence>
<dbReference type="RefSeq" id="XP_007271989.1">
    <property type="nucleotide sequence ID" value="XM_007271927.1"/>
</dbReference>
<dbReference type="PROSITE" id="PS00798">
    <property type="entry name" value="ALDOKETO_REDUCTASE_1"/>
    <property type="match status" value="1"/>
</dbReference>
<feature type="domain" description="NADP-dependent oxidoreductase" evidence="7">
    <location>
        <begin position="4"/>
        <end position="256"/>
    </location>
</feature>
<dbReference type="EMBL" id="JH717985">
    <property type="protein sequence ID" value="EJC97770.1"/>
    <property type="molecule type" value="Genomic_DNA"/>
</dbReference>
<evidence type="ECO:0000313" key="8">
    <source>
        <dbReference type="EMBL" id="EJC97770.1"/>
    </source>
</evidence>
<keyword evidence="9" id="KW-1185">Reference proteome</keyword>
<name>R7SHA4_FOMME</name>
<dbReference type="AlphaFoldDB" id="R7SHA4"/>
<dbReference type="FunFam" id="3.20.20.100:FF:000002">
    <property type="entry name" value="2,5-diketo-D-gluconic acid reductase A"/>
    <property type="match status" value="1"/>
</dbReference>
<dbReference type="Gene3D" id="3.20.20.100">
    <property type="entry name" value="NADP-dependent oxidoreductase domain"/>
    <property type="match status" value="1"/>
</dbReference>
<dbReference type="OrthoDB" id="416253at2759"/>